<dbReference type="Pfam" id="PF02748">
    <property type="entry name" value="PyrI_C"/>
    <property type="match status" value="1"/>
</dbReference>
<dbReference type="AlphaFoldDB" id="A0A254TE82"/>
<evidence type="ECO:0000313" key="3">
    <source>
        <dbReference type="EMBL" id="OWW20961.1"/>
    </source>
</evidence>
<dbReference type="GO" id="GO:0006221">
    <property type="term" value="P:pyrimidine nucleotide biosynthetic process"/>
    <property type="evidence" value="ECO:0007669"/>
    <property type="project" value="UniProtKB-KW"/>
</dbReference>
<accession>A0A254TE82</accession>
<name>A0A254TE82_9BURK</name>
<dbReference type="SUPFAM" id="SSF57825">
    <property type="entry name" value="Aspartate carbamoyltransferase, Regulatory-chain, C-terminal domain"/>
    <property type="match status" value="1"/>
</dbReference>
<keyword evidence="4" id="KW-1185">Reference proteome</keyword>
<evidence type="ECO:0000256" key="1">
    <source>
        <dbReference type="ARBA" id="ARBA00022975"/>
    </source>
</evidence>
<comment type="caution">
    <text evidence="3">The sequence shown here is derived from an EMBL/GenBank/DDBJ whole genome shotgun (WGS) entry which is preliminary data.</text>
</comment>
<organism evidence="3 4">
    <name type="scientific">Noviherbaspirillum denitrificans</name>
    <dbReference type="NCBI Taxonomy" id="1968433"/>
    <lineage>
        <taxon>Bacteria</taxon>
        <taxon>Pseudomonadati</taxon>
        <taxon>Pseudomonadota</taxon>
        <taxon>Betaproteobacteria</taxon>
        <taxon>Burkholderiales</taxon>
        <taxon>Oxalobacteraceae</taxon>
        <taxon>Noviherbaspirillum</taxon>
    </lineage>
</organism>
<protein>
    <recommendedName>
        <fullName evidence="2">Aspartate carbamoyltransferase regulatory subunit C-terminal domain-containing protein</fullName>
    </recommendedName>
</protein>
<evidence type="ECO:0000313" key="4">
    <source>
        <dbReference type="Proteomes" id="UP000197535"/>
    </source>
</evidence>
<reference evidence="3 4" key="1">
    <citation type="submission" date="2016-02" db="EMBL/GenBank/DDBJ databases">
        <authorList>
            <person name="Wen L."/>
            <person name="He K."/>
            <person name="Yang H."/>
        </authorList>
    </citation>
    <scope>NUCLEOTIDE SEQUENCE [LARGE SCALE GENOMIC DNA]</scope>
    <source>
        <strain evidence="3 4">TSA40</strain>
    </source>
</reference>
<dbReference type="InterPro" id="IPR036792">
    <property type="entry name" value="Asp_carbatrfase_reg_C_sf"/>
</dbReference>
<dbReference type="EMBL" id="LSTO01000001">
    <property type="protein sequence ID" value="OWW20961.1"/>
    <property type="molecule type" value="Genomic_DNA"/>
</dbReference>
<sequence length="70" mass="8087">MAIRLERCPNPECTRQYILEQFSSAFGDKKERGRIRCPYCGGSREGNAASAYRSRPLPAHFEEWTDLYLS</sequence>
<feature type="domain" description="Aspartate carbamoyltransferase regulatory subunit C-terminal" evidence="2">
    <location>
        <begin position="7"/>
        <end position="42"/>
    </location>
</feature>
<keyword evidence="1" id="KW-0665">Pyrimidine biosynthesis</keyword>
<proteinExistence type="predicted"/>
<gene>
    <name evidence="3" type="ORF">AYR66_17295</name>
</gene>
<dbReference type="InterPro" id="IPR020542">
    <property type="entry name" value="Asp_carbamoyltrfase_reg_C"/>
</dbReference>
<dbReference type="Proteomes" id="UP000197535">
    <property type="component" value="Unassembled WGS sequence"/>
</dbReference>
<evidence type="ECO:0000259" key="2">
    <source>
        <dbReference type="Pfam" id="PF02748"/>
    </source>
</evidence>